<organism evidence="2 3">
    <name type="scientific">Ceratodon purpureus</name>
    <name type="common">Fire moss</name>
    <name type="synonym">Dicranum purpureum</name>
    <dbReference type="NCBI Taxonomy" id="3225"/>
    <lineage>
        <taxon>Eukaryota</taxon>
        <taxon>Viridiplantae</taxon>
        <taxon>Streptophyta</taxon>
        <taxon>Embryophyta</taxon>
        <taxon>Bryophyta</taxon>
        <taxon>Bryophytina</taxon>
        <taxon>Bryopsida</taxon>
        <taxon>Dicranidae</taxon>
        <taxon>Pseudoditrichales</taxon>
        <taxon>Ditrichaceae</taxon>
        <taxon>Ceratodon</taxon>
    </lineage>
</organism>
<dbReference type="AlphaFoldDB" id="A0A8T0G473"/>
<feature type="region of interest" description="Disordered" evidence="1">
    <location>
        <begin position="1"/>
        <end position="28"/>
    </location>
</feature>
<comment type="caution">
    <text evidence="2">The sequence shown here is derived from an EMBL/GenBank/DDBJ whole genome shotgun (WGS) entry which is preliminary data.</text>
</comment>
<name>A0A8T0G473_CERPU</name>
<dbReference type="EMBL" id="CM026433">
    <property type="protein sequence ID" value="KAG0554086.1"/>
    <property type="molecule type" value="Genomic_DNA"/>
</dbReference>
<keyword evidence="3" id="KW-1185">Reference proteome</keyword>
<evidence type="ECO:0000313" key="2">
    <source>
        <dbReference type="EMBL" id="KAG0554086.1"/>
    </source>
</evidence>
<reference evidence="2" key="1">
    <citation type="submission" date="2020-06" db="EMBL/GenBank/DDBJ databases">
        <title>WGS assembly of Ceratodon purpureus strain R40.</title>
        <authorList>
            <person name="Carey S.B."/>
            <person name="Jenkins J."/>
            <person name="Shu S."/>
            <person name="Lovell J.T."/>
            <person name="Sreedasyam A."/>
            <person name="Maumus F."/>
            <person name="Tiley G.P."/>
            <person name="Fernandez-Pozo N."/>
            <person name="Barry K."/>
            <person name="Chen C."/>
            <person name="Wang M."/>
            <person name="Lipzen A."/>
            <person name="Daum C."/>
            <person name="Saski C.A."/>
            <person name="Payton A.C."/>
            <person name="Mcbreen J.C."/>
            <person name="Conrad R.E."/>
            <person name="Kollar L.M."/>
            <person name="Olsson S."/>
            <person name="Huttunen S."/>
            <person name="Landis J.B."/>
            <person name="Wickett N.J."/>
            <person name="Johnson M.G."/>
            <person name="Rensing S.A."/>
            <person name="Grimwood J."/>
            <person name="Schmutz J."/>
            <person name="Mcdaniel S.F."/>
        </authorList>
    </citation>
    <scope>NUCLEOTIDE SEQUENCE</scope>
    <source>
        <strain evidence="2">R40</strain>
    </source>
</reference>
<dbReference type="Proteomes" id="UP000822688">
    <property type="component" value="Chromosome 12"/>
</dbReference>
<evidence type="ECO:0000256" key="1">
    <source>
        <dbReference type="SAM" id="MobiDB-lite"/>
    </source>
</evidence>
<sequence>MACPGAGATPMRHHARPAGQTGDESRGFAGRSSLLQRRRVAGPRLHHVADATCPCRAWSGARVWSLEALLRGRRKGGFPHLELLESEALVCGFEDCCREWEGLDLIRCWHLELVGVATELRV</sequence>
<protein>
    <submittedName>
        <fullName evidence="2">Uncharacterized protein</fullName>
    </submittedName>
</protein>
<gene>
    <name evidence="2" type="ORF">KC19_12G061200</name>
</gene>
<accession>A0A8T0G473</accession>
<proteinExistence type="predicted"/>
<evidence type="ECO:0000313" key="3">
    <source>
        <dbReference type="Proteomes" id="UP000822688"/>
    </source>
</evidence>